<evidence type="ECO:0000256" key="2">
    <source>
        <dbReference type="ARBA" id="ARBA00023125"/>
    </source>
</evidence>
<feature type="region of interest" description="Disordered" evidence="4">
    <location>
        <begin position="84"/>
        <end position="134"/>
    </location>
</feature>
<evidence type="ECO:0000256" key="3">
    <source>
        <dbReference type="ARBA" id="ARBA00023242"/>
    </source>
</evidence>
<dbReference type="InterPro" id="IPR036390">
    <property type="entry name" value="WH_DNA-bd_sf"/>
</dbReference>
<dbReference type="GO" id="GO:0003690">
    <property type="term" value="F:double-stranded DNA binding"/>
    <property type="evidence" value="ECO:0000318"/>
    <property type="project" value="GO_Central"/>
</dbReference>
<dbReference type="CDD" id="cd00073">
    <property type="entry name" value="H15"/>
    <property type="match status" value="1"/>
</dbReference>
<keyword evidence="2" id="KW-0238">DNA-binding</keyword>
<dbReference type="GO" id="GO:0045910">
    <property type="term" value="P:negative regulation of DNA recombination"/>
    <property type="evidence" value="ECO:0000318"/>
    <property type="project" value="GO_Central"/>
</dbReference>
<comment type="subcellular location">
    <subcellularLocation>
        <location evidence="1">Nucleus</location>
    </subcellularLocation>
</comment>
<reference evidence="7" key="2">
    <citation type="submission" date="2018-02" db="UniProtKB">
        <authorList>
            <consortium name="EnsemblPlants"/>
        </authorList>
    </citation>
    <scope>IDENTIFICATION</scope>
    <source>
        <strain evidence="7">Williams 82</strain>
    </source>
</reference>
<evidence type="ECO:0000313" key="8">
    <source>
        <dbReference type="Proteomes" id="UP000008827"/>
    </source>
</evidence>
<dbReference type="STRING" id="3847.A0A0R0HMY4"/>
<dbReference type="PANTHER" id="PTHR11467:SF130">
    <property type="entry name" value="HISTONE H1-LIKE ISOFORM X1"/>
    <property type="match status" value="1"/>
</dbReference>
<dbReference type="AlphaFoldDB" id="A0A0R0HMY4"/>
<feature type="compositionally biased region" description="Basic and acidic residues" evidence="4">
    <location>
        <begin position="93"/>
        <end position="127"/>
    </location>
</feature>
<dbReference type="SUPFAM" id="SSF46785">
    <property type="entry name" value="Winged helix' DNA-binding domain"/>
    <property type="match status" value="1"/>
</dbReference>
<dbReference type="GO" id="GO:0000786">
    <property type="term" value="C:nucleosome"/>
    <property type="evidence" value="ECO:0007669"/>
    <property type="project" value="InterPro"/>
</dbReference>
<dbReference type="SMART" id="SM00526">
    <property type="entry name" value="H15"/>
    <property type="match status" value="1"/>
</dbReference>
<name>A0A0R0HMY4_SOYBN</name>
<feature type="domain" description="H15" evidence="5">
    <location>
        <begin position="13"/>
        <end position="83"/>
    </location>
</feature>
<dbReference type="EnsemblPlants" id="KRH31838">
    <property type="protein sequence ID" value="KRH31838"/>
    <property type="gene ID" value="GLYMA_10G015700"/>
</dbReference>
<dbReference type="GO" id="GO:0006334">
    <property type="term" value="P:nucleosome assembly"/>
    <property type="evidence" value="ECO:0007669"/>
    <property type="project" value="InterPro"/>
</dbReference>
<dbReference type="InterPro" id="IPR005818">
    <property type="entry name" value="Histone_H1/H5_H15"/>
</dbReference>
<dbReference type="Gramene" id="KRH31838">
    <property type="protein sequence ID" value="KRH31838"/>
    <property type="gene ID" value="GLYMA_10G015700"/>
</dbReference>
<dbReference type="InterPro" id="IPR036388">
    <property type="entry name" value="WH-like_DNA-bd_sf"/>
</dbReference>
<dbReference type="OrthoDB" id="1110759at2759"/>
<reference evidence="6 7" key="1">
    <citation type="journal article" date="2010" name="Nature">
        <title>Genome sequence of the palaeopolyploid soybean.</title>
        <authorList>
            <person name="Schmutz J."/>
            <person name="Cannon S.B."/>
            <person name="Schlueter J."/>
            <person name="Ma J."/>
            <person name="Mitros T."/>
            <person name="Nelson W."/>
            <person name="Hyten D.L."/>
            <person name="Song Q."/>
            <person name="Thelen J.J."/>
            <person name="Cheng J."/>
            <person name="Xu D."/>
            <person name="Hellsten U."/>
            <person name="May G.D."/>
            <person name="Yu Y."/>
            <person name="Sakurai T."/>
            <person name="Umezawa T."/>
            <person name="Bhattacharyya M.K."/>
            <person name="Sandhu D."/>
            <person name="Valliyodan B."/>
            <person name="Lindquist E."/>
            <person name="Peto M."/>
            <person name="Grant D."/>
            <person name="Shu S."/>
            <person name="Goodstein D."/>
            <person name="Barry K."/>
            <person name="Futrell-Griggs M."/>
            <person name="Abernathy B."/>
            <person name="Du J."/>
            <person name="Tian Z."/>
            <person name="Zhu L."/>
            <person name="Gill N."/>
            <person name="Joshi T."/>
            <person name="Libault M."/>
            <person name="Sethuraman A."/>
            <person name="Zhang X.-C."/>
            <person name="Shinozaki K."/>
            <person name="Nguyen H.T."/>
            <person name="Wing R.A."/>
            <person name="Cregan P."/>
            <person name="Specht J."/>
            <person name="Grimwood J."/>
            <person name="Rokhsar D."/>
            <person name="Stacey G."/>
            <person name="Shoemaker R.C."/>
            <person name="Jackson S.A."/>
        </authorList>
    </citation>
    <scope>NUCLEOTIDE SEQUENCE [LARGE SCALE GENOMIC DNA]</scope>
    <source>
        <strain evidence="7">cv. Williams 82</strain>
        <tissue evidence="6">Callus</tissue>
    </source>
</reference>
<dbReference type="GO" id="GO:0031492">
    <property type="term" value="F:nucleosomal DNA binding"/>
    <property type="evidence" value="ECO:0000318"/>
    <property type="project" value="GO_Central"/>
</dbReference>
<dbReference type="Proteomes" id="UP000008827">
    <property type="component" value="Chromosome 10"/>
</dbReference>
<gene>
    <name evidence="6" type="ORF">GLYMA_10G015700</name>
</gene>
<dbReference type="EMBL" id="CM000843">
    <property type="protein sequence ID" value="KRH31838.1"/>
    <property type="molecule type" value="Genomic_DNA"/>
</dbReference>
<dbReference type="PANTHER" id="PTHR11467">
    <property type="entry name" value="HISTONE H1"/>
    <property type="match status" value="1"/>
</dbReference>
<dbReference type="PaxDb" id="3847-GLYMA10G01940.2"/>
<dbReference type="Pfam" id="PF00538">
    <property type="entry name" value="Linker_histone"/>
    <property type="match status" value="1"/>
</dbReference>
<evidence type="ECO:0000256" key="1">
    <source>
        <dbReference type="ARBA" id="ARBA00004123"/>
    </source>
</evidence>
<dbReference type="GO" id="GO:0030261">
    <property type="term" value="P:chromosome condensation"/>
    <property type="evidence" value="ECO:0000318"/>
    <property type="project" value="GO_Central"/>
</dbReference>
<organism evidence="6">
    <name type="scientific">Glycine max</name>
    <name type="common">Soybean</name>
    <name type="synonym">Glycine hispida</name>
    <dbReference type="NCBI Taxonomy" id="3847"/>
    <lineage>
        <taxon>Eukaryota</taxon>
        <taxon>Viridiplantae</taxon>
        <taxon>Streptophyta</taxon>
        <taxon>Embryophyta</taxon>
        <taxon>Tracheophyta</taxon>
        <taxon>Spermatophyta</taxon>
        <taxon>Magnoliopsida</taxon>
        <taxon>eudicotyledons</taxon>
        <taxon>Gunneridae</taxon>
        <taxon>Pentapetalae</taxon>
        <taxon>rosids</taxon>
        <taxon>fabids</taxon>
        <taxon>Fabales</taxon>
        <taxon>Fabaceae</taxon>
        <taxon>Papilionoideae</taxon>
        <taxon>50 kb inversion clade</taxon>
        <taxon>NPAAA clade</taxon>
        <taxon>indigoferoid/millettioid clade</taxon>
        <taxon>Phaseoleae</taxon>
        <taxon>Glycine</taxon>
        <taxon>Glycine subgen. Soja</taxon>
    </lineage>
</organism>
<dbReference type="SMR" id="A0A0R0HMY4"/>
<dbReference type="PROSITE" id="PS51504">
    <property type="entry name" value="H15"/>
    <property type="match status" value="1"/>
</dbReference>
<evidence type="ECO:0000256" key="4">
    <source>
        <dbReference type="SAM" id="MobiDB-lite"/>
    </source>
</evidence>
<proteinExistence type="predicted"/>
<protein>
    <recommendedName>
        <fullName evidence="5">H15 domain-containing protein</fullName>
    </recommendedName>
</protein>
<dbReference type="GO" id="GO:0005634">
    <property type="term" value="C:nucleus"/>
    <property type="evidence" value="ECO:0000318"/>
    <property type="project" value="GO_Central"/>
</dbReference>
<keyword evidence="3" id="KW-0539">Nucleus</keyword>
<evidence type="ECO:0000313" key="6">
    <source>
        <dbReference type="EMBL" id="KRH31838.1"/>
    </source>
</evidence>
<sequence>MKKCQKKMRRTNLPRPLFFVIADAISSLKECKGSSQPAIAKFIEDKHTKVLPPNFRKLLSVQLKKLVKSEKLYKVKNFYKLSSATDKQTQKSTETEPKQKVGEKAKRLSQVKTHEALKKKAPTKKDAAAAVDAS</sequence>
<evidence type="ECO:0000313" key="7">
    <source>
        <dbReference type="EnsemblPlants" id="KRH31838"/>
    </source>
</evidence>
<accession>A0A0R0HMY4</accession>
<dbReference type="OMA" id="NICSREA"/>
<dbReference type="Gene3D" id="1.10.10.10">
    <property type="entry name" value="Winged helix-like DNA-binding domain superfamily/Winged helix DNA-binding domain"/>
    <property type="match status" value="1"/>
</dbReference>
<reference evidence="6" key="3">
    <citation type="submission" date="2018-07" db="EMBL/GenBank/DDBJ databases">
        <title>WGS assembly of Glycine max.</title>
        <authorList>
            <person name="Schmutz J."/>
            <person name="Cannon S."/>
            <person name="Schlueter J."/>
            <person name="Ma J."/>
            <person name="Mitros T."/>
            <person name="Nelson W."/>
            <person name="Hyten D."/>
            <person name="Song Q."/>
            <person name="Thelen J."/>
            <person name="Cheng J."/>
            <person name="Xu D."/>
            <person name="Hellsten U."/>
            <person name="May G."/>
            <person name="Yu Y."/>
            <person name="Sakurai T."/>
            <person name="Umezawa T."/>
            <person name="Bhattacharyya M."/>
            <person name="Sandhu D."/>
            <person name="Valliyodan B."/>
            <person name="Lindquist E."/>
            <person name="Peto M."/>
            <person name="Grant D."/>
            <person name="Shu S."/>
            <person name="Goodstein D."/>
            <person name="Barry K."/>
            <person name="Futrell-Griggs M."/>
            <person name="Abernathy B."/>
            <person name="Du J."/>
            <person name="Tian Z."/>
            <person name="Zhu L."/>
            <person name="Gill N."/>
            <person name="Joshi T."/>
            <person name="Libault M."/>
            <person name="Sethuraman A."/>
            <person name="Zhang X."/>
            <person name="Shinozaki K."/>
            <person name="Nguyen H."/>
            <person name="Wing R."/>
            <person name="Cregan P."/>
            <person name="Specht J."/>
            <person name="Grimwood J."/>
            <person name="Rokhsar D."/>
            <person name="Stacey G."/>
            <person name="Shoemaker R."/>
            <person name="Jackson S."/>
        </authorList>
    </citation>
    <scope>NUCLEOTIDE SEQUENCE</scope>
    <source>
        <tissue evidence="6">Callus</tissue>
    </source>
</reference>
<evidence type="ECO:0000259" key="5">
    <source>
        <dbReference type="PROSITE" id="PS51504"/>
    </source>
</evidence>
<keyword evidence="8" id="KW-1185">Reference proteome</keyword>
<dbReference type="InParanoid" id="A0A0R0HMY4"/>